<dbReference type="Proteomes" id="UP000023152">
    <property type="component" value="Unassembled WGS sequence"/>
</dbReference>
<gene>
    <name evidence="2" type="ORF">RFI_09490</name>
</gene>
<evidence type="ECO:0000256" key="1">
    <source>
        <dbReference type="SAM" id="MobiDB-lite"/>
    </source>
</evidence>
<name>X6NQK0_RETFI</name>
<sequence>LFEKQRYHAFDEIEGFVNIMDDLRKIKAVEQKTQRSYFQIIEKIFGFVRDVQKDVEIMLPSLFKQDPSFDYNRLFDCVVCVNQSKWIDERQEGGSSTLMNGLKNKIVSYLYELQKSSQHLELDIDHPDHLEQGRKIVNHFEKLRNLEPVIPEISNYRKEVAVQIEYAIRTTLSSIESVNHQKEIKEQLMKLKVYAESLNHANAYFRQKELKSAQDLEQIKKKRTTSRGGGGGGGGKSATTQDNSIEELKEQLEQYHETKKEFELLQQKEKTSFETASKFLKSHGFSENQIIELIDNQNELIEKIKQYEQEIDKVKTVGYNFGVLNATRTEKVLNYLRQCKLASFSSAEMVGQSEDKNQGTLRQELVTALHLVEHYLRSYDTSEIIEKVETVLNRLNEVMKLEKNHSVIFDFFPQDMMKQFIGKLEQLWLDLSDEMMNLARQANLPALKIKIFVTKALSALDDYTKLDGKFRSLFLKYQEILFNDVIDTTKVLKAIDDCLYTEVAAEMSKLNQRRDGDSQVEKVFDEVKGSLARSLKALAKSTMMKVLMLGENEANLESVIKLEGQLQSIEDAKNFVFEYVDEKTKQDIEKMEYETKASIEKWMLKVLATVKAAITSCNFWEAEDRIRLVRQFTRILGDHCEHIALNDTKEDNVKERTGKIANSVDELEKQLETVLKNVVAKYKNVNLGNCQFNPYTSDPPKALYDKLNKVMQTAATYNYKDRWGEIEEDITKKVREQLLEAREKVSALNSRESKSCIRLCESVLNYLPEHMQLILKDEIERCQEDVDYEIENGSKEVEQVMQKKDLKEINELLERCNVNQEKAIKFGINKMARDVVSRMESQWDDGQNLEAFSKIARYYTEAYNSLSNTFDKHHKNIINTFASVGRNISGLEWMKKSFTFILDCMEMKIAAKNDIDADMLLPRNFNEKIKELDHKISSYFNSLLQDYETSIKTMNDEELHTVLDIMKIIGNDENQFLQMVKMFMQKKVSCGIPNDSTTNIWIYSEMTRKLNAHLATMVDEIDREGVINDKTKANDVERERFFGLLKDKLEFFRRLSQLHEHINTKIFDNCSEKLEKHVQSLVTKIKDKSEWKNADCEKINLCYNCFTSMHKNGVLSNIVKNHVEMIEDIVNKRIEQLEKEASSNLNADKIMPVLIAMKLISVYIFSFKEIVNKRIDQLLSAYKREHTGINIPALALKLEKDPDGIGEMIVSEHNAFKGYNVALFNVKTQSHGIDYILKGMKAKGDKVDASKLEKKYEEFNSLYRKLVKENLTEDKQNVITLVNNTKLITCSIEQKPDD</sequence>
<evidence type="ECO:0000313" key="2">
    <source>
        <dbReference type="EMBL" id="ETO27642.1"/>
    </source>
</evidence>
<accession>X6NQK0</accession>
<keyword evidence="3" id="KW-1185">Reference proteome</keyword>
<reference evidence="2 3" key="1">
    <citation type="journal article" date="2013" name="Curr. Biol.">
        <title>The Genome of the Foraminiferan Reticulomyxa filosa.</title>
        <authorList>
            <person name="Glockner G."/>
            <person name="Hulsmann N."/>
            <person name="Schleicher M."/>
            <person name="Noegel A.A."/>
            <person name="Eichinger L."/>
            <person name="Gallinger C."/>
            <person name="Pawlowski J."/>
            <person name="Sierra R."/>
            <person name="Euteneuer U."/>
            <person name="Pillet L."/>
            <person name="Moustafa A."/>
            <person name="Platzer M."/>
            <person name="Groth M."/>
            <person name="Szafranski K."/>
            <person name="Schliwa M."/>
        </authorList>
    </citation>
    <scope>NUCLEOTIDE SEQUENCE [LARGE SCALE GENOMIC DNA]</scope>
</reference>
<feature type="non-terminal residue" evidence="2">
    <location>
        <position position="1298"/>
    </location>
</feature>
<feature type="compositionally biased region" description="Gly residues" evidence="1">
    <location>
        <begin position="227"/>
        <end position="236"/>
    </location>
</feature>
<feature type="non-terminal residue" evidence="2">
    <location>
        <position position="1"/>
    </location>
</feature>
<dbReference type="EMBL" id="ASPP01007129">
    <property type="protein sequence ID" value="ETO27642.1"/>
    <property type="molecule type" value="Genomic_DNA"/>
</dbReference>
<feature type="region of interest" description="Disordered" evidence="1">
    <location>
        <begin position="216"/>
        <end position="242"/>
    </location>
</feature>
<evidence type="ECO:0000313" key="3">
    <source>
        <dbReference type="Proteomes" id="UP000023152"/>
    </source>
</evidence>
<protein>
    <submittedName>
        <fullName evidence="2">Purine NTPase</fullName>
    </submittedName>
</protein>
<organism evidence="2 3">
    <name type="scientific">Reticulomyxa filosa</name>
    <dbReference type="NCBI Taxonomy" id="46433"/>
    <lineage>
        <taxon>Eukaryota</taxon>
        <taxon>Sar</taxon>
        <taxon>Rhizaria</taxon>
        <taxon>Retaria</taxon>
        <taxon>Foraminifera</taxon>
        <taxon>Monothalamids</taxon>
        <taxon>Reticulomyxidae</taxon>
        <taxon>Reticulomyxa</taxon>
    </lineage>
</organism>
<proteinExistence type="predicted"/>
<comment type="caution">
    <text evidence="2">The sequence shown here is derived from an EMBL/GenBank/DDBJ whole genome shotgun (WGS) entry which is preliminary data.</text>
</comment>